<feature type="transmembrane region" description="Helical" evidence="1">
    <location>
        <begin position="12"/>
        <end position="36"/>
    </location>
</feature>
<keyword evidence="4" id="KW-1185">Reference proteome</keyword>
<organism evidence="3 4">
    <name type="scientific">Phanerochaete carnosa (strain HHB-10118-sp)</name>
    <name type="common">White-rot fungus</name>
    <name type="synonym">Peniophora carnosa</name>
    <dbReference type="NCBI Taxonomy" id="650164"/>
    <lineage>
        <taxon>Eukaryota</taxon>
        <taxon>Fungi</taxon>
        <taxon>Dikarya</taxon>
        <taxon>Basidiomycota</taxon>
        <taxon>Agaricomycotina</taxon>
        <taxon>Agaricomycetes</taxon>
        <taxon>Polyporales</taxon>
        <taxon>Phanerochaetaceae</taxon>
        <taxon>Phanerochaete</taxon>
    </lineage>
</organism>
<reference evidence="3 4" key="1">
    <citation type="journal article" date="2012" name="BMC Genomics">
        <title>Comparative genomics of the white-rot fungi, Phanerochaete carnosa and P. chrysosporium, to elucidate the genetic basis of the distinct wood types they colonize.</title>
        <authorList>
            <person name="Suzuki H."/>
            <person name="MacDonald J."/>
            <person name="Syed K."/>
            <person name="Salamov A."/>
            <person name="Hori C."/>
            <person name="Aerts A."/>
            <person name="Henrissat B."/>
            <person name="Wiebenga A."/>
            <person name="vanKuyk P.A."/>
            <person name="Barry K."/>
            <person name="Lindquist E."/>
            <person name="LaButti K."/>
            <person name="Lapidus A."/>
            <person name="Lucas S."/>
            <person name="Coutinho P."/>
            <person name="Gong Y."/>
            <person name="Samejima M."/>
            <person name="Mahadevan R."/>
            <person name="Abou-Zaid M."/>
            <person name="de Vries R.P."/>
            <person name="Igarashi K."/>
            <person name="Yadav J.S."/>
            <person name="Grigoriev I.V."/>
            <person name="Master E.R."/>
        </authorList>
    </citation>
    <scope>NUCLEOTIDE SEQUENCE [LARGE SCALE GENOMIC DNA]</scope>
    <source>
        <strain evidence="3 4">HHB-10118-sp</strain>
    </source>
</reference>
<dbReference type="PANTHER" id="PTHR40465">
    <property type="entry name" value="CHROMOSOME 1, WHOLE GENOME SHOTGUN SEQUENCE"/>
    <property type="match status" value="1"/>
</dbReference>
<keyword evidence="1" id="KW-0472">Membrane</keyword>
<dbReference type="RefSeq" id="XP_007398640.1">
    <property type="nucleotide sequence ID" value="XM_007398578.1"/>
</dbReference>
<feature type="transmembrane region" description="Helical" evidence="1">
    <location>
        <begin position="125"/>
        <end position="147"/>
    </location>
</feature>
<dbReference type="PANTHER" id="PTHR40465:SF1">
    <property type="entry name" value="DUF6534 DOMAIN-CONTAINING PROTEIN"/>
    <property type="match status" value="1"/>
</dbReference>
<sequence length="290" mass="32187">MVINPTLNTTVGAALLGGFATSMLYGIVCSQCYTFFQSPNQRHTAVIIKYPIAILSVLITLYTGLVLHSLYWYAVINFGNESKVLDITWSIRALVVVAAVNDVIVRSCFVHRAWILGGHRTSQWYIFPLVFLVLCLFGVSMTVGVWSLKLKTLQDFQSIEALYNANLIMVAVADLTIAGRLTFLLASMKGNFIKRTDSLINIMLAYTINTGLITSLVSIASLIAHATMPYNYVFLAVFFPLSPLYVNALLASYNARYWLRSESPPGDGDKLPHNDGSLHVRVIVESQETY</sequence>
<dbReference type="KEGG" id="pco:PHACADRAFT_260594"/>
<feature type="transmembrane region" description="Helical" evidence="1">
    <location>
        <begin position="48"/>
        <end position="75"/>
    </location>
</feature>
<proteinExistence type="predicted"/>
<feature type="transmembrane region" description="Helical" evidence="1">
    <location>
        <begin position="230"/>
        <end position="250"/>
    </location>
</feature>
<accession>K5VLL5</accession>
<dbReference type="InParanoid" id="K5VLL5"/>
<name>K5VLL5_PHACS</name>
<dbReference type="GeneID" id="18917767"/>
<feature type="transmembrane region" description="Helical" evidence="1">
    <location>
        <begin position="87"/>
        <end position="105"/>
    </location>
</feature>
<keyword evidence="1" id="KW-1133">Transmembrane helix</keyword>
<dbReference type="HOGENOM" id="CLU_046025_5_4_1"/>
<evidence type="ECO:0000313" key="4">
    <source>
        <dbReference type="Proteomes" id="UP000008370"/>
    </source>
</evidence>
<feature type="domain" description="DUF6534" evidence="2">
    <location>
        <begin position="171"/>
        <end position="256"/>
    </location>
</feature>
<feature type="transmembrane region" description="Helical" evidence="1">
    <location>
        <begin position="167"/>
        <end position="187"/>
    </location>
</feature>
<dbReference type="Pfam" id="PF20152">
    <property type="entry name" value="DUF6534"/>
    <property type="match status" value="1"/>
</dbReference>
<evidence type="ECO:0000259" key="2">
    <source>
        <dbReference type="Pfam" id="PF20152"/>
    </source>
</evidence>
<dbReference type="Proteomes" id="UP000008370">
    <property type="component" value="Unassembled WGS sequence"/>
</dbReference>
<dbReference type="EMBL" id="JH930475">
    <property type="protein sequence ID" value="EKM52288.1"/>
    <property type="molecule type" value="Genomic_DNA"/>
</dbReference>
<keyword evidence="1" id="KW-0812">Transmembrane</keyword>
<evidence type="ECO:0000313" key="3">
    <source>
        <dbReference type="EMBL" id="EKM52288.1"/>
    </source>
</evidence>
<dbReference type="OrthoDB" id="2535105at2759"/>
<protein>
    <recommendedName>
        <fullName evidence="2">DUF6534 domain-containing protein</fullName>
    </recommendedName>
</protein>
<feature type="transmembrane region" description="Helical" evidence="1">
    <location>
        <begin position="199"/>
        <end position="224"/>
    </location>
</feature>
<evidence type="ECO:0000256" key="1">
    <source>
        <dbReference type="SAM" id="Phobius"/>
    </source>
</evidence>
<gene>
    <name evidence="3" type="ORF">PHACADRAFT_260594</name>
</gene>
<dbReference type="STRING" id="650164.K5VLL5"/>
<dbReference type="InterPro" id="IPR045339">
    <property type="entry name" value="DUF6534"/>
</dbReference>
<dbReference type="AlphaFoldDB" id="K5VLL5"/>